<name>A0ABX7ANK6_9BACI</name>
<dbReference type="EMBL" id="CP067341">
    <property type="protein sequence ID" value="QQP11498.1"/>
    <property type="molecule type" value="Genomic_DNA"/>
</dbReference>
<proteinExistence type="predicted"/>
<sequence>MFSVRKRSANVATATIVFCAKAKSSSPANKNNKKSPLQKGFFLIAEDDHDRVATSY</sequence>
<evidence type="ECO:0000313" key="2">
    <source>
        <dbReference type="Proteomes" id="UP000596049"/>
    </source>
</evidence>
<reference evidence="1 2" key="1">
    <citation type="submission" date="2020-01" db="EMBL/GenBank/DDBJ databases">
        <authorList>
            <person name="Liu G."/>
            <person name="Liu B."/>
        </authorList>
    </citation>
    <scope>NUCLEOTIDE SEQUENCE [LARGE SCALE GENOMIC DNA]</scope>
    <source>
        <strain evidence="1 2">FJAT-51161</strain>
    </source>
</reference>
<accession>A0ABX7ANK6</accession>
<keyword evidence="2" id="KW-1185">Reference proteome</keyword>
<evidence type="ECO:0000313" key="1">
    <source>
        <dbReference type="EMBL" id="QQP11498.1"/>
    </source>
</evidence>
<protein>
    <submittedName>
        <fullName evidence="1">Uncharacterized protein</fullName>
    </submittedName>
</protein>
<dbReference type="RefSeq" id="WP_158003077.1">
    <property type="nucleotide sequence ID" value="NZ_CP067341.1"/>
</dbReference>
<dbReference type="Proteomes" id="UP000596049">
    <property type="component" value="Chromosome"/>
</dbReference>
<organism evidence="1 2">
    <name type="scientific">Lysinibacillus agricola</name>
    <dbReference type="NCBI Taxonomy" id="2590012"/>
    <lineage>
        <taxon>Bacteria</taxon>
        <taxon>Bacillati</taxon>
        <taxon>Bacillota</taxon>
        <taxon>Bacilli</taxon>
        <taxon>Bacillales</taxon>
        <taxon>Bacillaceae</taxon>
        <taxon>Lysinibacillus</taxon>
    </lineage>
</organism>
<gene>
    <name evidence="1" type="ORF">FJQ98_20190</name>
</gene>